<feature type="compositionally biased region" description="Low complexity" evidence="2">
    <location>
        <begin position="572"/>
        <end position="583"/>
    </location>
</feature>
<accession>A0A0D9QDT2</accession>
<evidence type="ECO:0000259" key="3">
    <source>
        <dbReference type="Pfam" id="PF12879"/>
    </source>
</evidence>
<dbReference type="EMBL" id="KQ001763">
    <property type="protein sequence ID" value="KJP84997.1"/>
    <property type="molecule type" value="Genomic_DNA"/>
</dbReference>
<dbReference type="GeneID" id="24270681"/>
<feature type="compositionally biased region" description="Polar residues" evidence="2">
    <location>
        <begin position="398"/>
        <end position="411"/>
    </location>
</feature>
<reference evidence="4 5" key="1">
    <citation type="submission" date="2014-03" db="EMBL/GenBank/DDBJ databases">
        <title>The Genome Sequence of Plasmodium fragile nilgiri.</title>
        <authorList>
            <consortium name="The Broad Institute Genomics Platform"/>
            <consortium name="The Broad Institute Genome Sequencing Center for Infectious Disease"/>
            <person name="Neafsey D."/>
            <person name="Duraisingh M."/>
            <person name="Young S.K."/>
            <person name="Zeng Q."/>
            <person name="Gargeya S."/>
            <person name="Abouelleil A."/>
            <person name="Alvarado L."/>
            <person name="Chapman S.B."/>
            <person name="Gainer-Dewar J."/>
            <person name="Goldberg J."/>
            <person name="Griggs A."/>
            <person name="Gujja S."/>
            <person name="Hansen M."/>
            <person name="Howarth C."/>
            <person name="Imamovic A."/>
            <person name="Larimer J."/>
            <person name="Pearson M."/>
            <person name="Poon T.W."/>
            <person name="Priest M."/>
            <person name="Roberts A."/>
            <person name="Saif S."/>
            <person name="Shea T."/>
            <person name="Sykes S."/>
            <person name="Wortman J."/>
            <person name="Nusbaum C."/>
            <person name="Birren B."/>
        </authorList>
    </citation>
    <scope>NUCLEOTIDE SEQUENCE [LARGE SCALE GENOMIC DNA]</scope>
    <source>
        <strain evidence="5">nilgiri</strain>
    </source>
</reference>
<evidence type="ECO:0000256" key="1">
    <source>
        <dbReference type="SAM" id="Coils"/>
    </source>
</evidence>
<feature type="region of interest" description="Disordered" evidence="2">
    <location>
        <begin position="1225"/>
        <end position="1258"/>
    </location>
</feature>
<protein>
    <recommendedName>
        <fullName evidence="3">Schizont-infected cell agglutination C-terminal domain-containing protein</fullName>
    </recommendedName>
</protein>
<feature type="compositionally biased region" description="Polar residues" evidence="2">
    <location>
        <begin position="496"/>
        <end position="506"/>
    </location>
</feature>
<keyword evidence="1" id="KW-0175">Coiled coil</keyword>
<organism evidence="4 5">
    <name type="scientific">Plasmodium fragile</name>
    <dbReference type="NCBI Taxonomy" id="5857"/>
    <lineage>
        <taxon>Eukaryota</taxon>
        <taxon>Sar</taxon>
        <taxon>Alveolata</taxon>
        <taxon>Apicomplexa</taxon>
        <taxon>Aconoidasida</taxon>
        <taxon>Haemosporida</taxon>
        <taxon>Plasmodiidae</taxon>
        <taxon>Plasmodium</taxon>
        <taxon>Plasmodium (Plasmodium)</taxon>
    </lineage>
</organism>
<feature type="compositionally biased region" description="Basic and acidic residues" evidence="2">
    <location>
        <begin position="231"/>
        <end position="245"/>
    </location>
</feature>
<feature type="compositionally biased region" description="Basic and acidic residues" evidence="2">
    <location>
        <begin position="609"/>
        <end position="627"/>
    </location>
</feature>
<evidence type="ECO:0000313" key="4">
    <source>
        <dbReference type="EMBL" id="KJP84997.1"/>
    </source>
</evidence>
<feature type="region of interest" description="Disordered" evidence="2">
    <location>
        <begin position="940"/>
        <end position="972"/>
    </location>
</feature>
<feature type="compositionally biased region" description="Polar residues" evidence="2">
    <location>
        <begin position="283"/>
        <end position="292"/>
    </location>
</feature>
<feature type="compositionally biased region" description="Low complexity" evidence="2">
    <location>
        <begin position="364"/>
        <end position="373"/>
    </location>
</feature>
<evidence type="ECO:0000313" key="5">
    <source>
        <dbReference type="Proteomes" id="UP000054561"/>
    </source>
</evidence>
<feature type="compositionally biased region" description="Low complexity" evidence="2">
    <location>
        <begin position="419"/>
        <end position="428"/>
    </location>
</feature>
<feature type="compositionally biased region" description="Basic and acidic residues" evidence="2">
    <location>
        <begin position="352"/>
        <end position="363"/>
    </location>
</feature>
<evidence type="ECO:0000256" key="2">
    <source>
        <dbReference type="SAM" id="MobiDB-lite"/>
    </source>
</evidence>
<feature type="compositionally biased region" description="Basic and acidic residues" evidence="2">
    <location>
        <begin position="486"/>
        <end position="495"/>
    </location>
</feature>
<proteinExistence type="predicted"/>
<keyword evidence="5" id="KW-1185">Reference proteome</keyword>
<feature type="compositionally biased region" description="Gly residues" evidence="2">
    <location>
        <begin position="558"/>
        <end position="571"/>
    </location>
</feature>
<dbReference type="OrthoDB" id="10345790at2759"/>
<feature type="compositionally biased region" description="Pro residues" evidence="2">
    <location>
        <begin position="521"/>
        <end position="535"/>
    </location>
</feature>
<dbReference type="RefSeq" id="XP_012338392.1">
    <property type="nucleotide sequence ID" value="XM_012482969.1"/>
</dbReference>
<dbReference type="Proteomes" id="UP000054561">
    <property type="component" value="Unassembled WGS sequence"/>
</dbReference>
<feature type="domain" description="Schizont-infected cell agglutination C-terminal" evidence="3">
    <location>
        <begin position="666"/>
        <end position="774"/>
    </location>
</feature>
<feature type="compositionally biased region" description="Basic and acidic residues" evidence="2">
    <location>
        <begin position="204"/>
        <end position="221"/>
    </location>
</feature>
<dbReference type="VEuPathDB" id="PlasmoDB:AK88_05367"/>
<feature type="compositionally biased region" description="Polar residues" evidence="2">
    <location>
        <begin position="1307"/>
        <end position="1318"/>
    </location>
</feature>
<feature type="coiled-coil region" evidence="1">
    <location>
        <begin position="172"/>
        <end position="203"/>
    </location>
</feature>
<dbReference type="OMA" id="TEEDRWH"/>
<feature type="region of interest" description="Disordered" evidence="2">
    <location>
        <begin position="1295"/>
        <end position="1326"/>
    </location>
</feature>
<feature type="region of interest" description="Disordered" evidence="2">
    <location>
        <begin position="204"/>
        <end position="639"/>
    </location>
</feature>
<feature type="region of interest" description="Disordered" evidence="2">
    <location>
        <begin position="111"/>
        <end position="134"/>
    </location>
</feature>
<dbReference type="Pfam" id="PF12879">
    <property type="entry name" value="SICA_C"/>
    <property type="match status" value="1"/>
</dbReference>
<sequence>MDNTAHDDFIEPLCQMDHATHAERAQEEFSDNDKAVCWLALKALGFKNGIQWENRSTHLNNVEKQDAKIEAYMKCVLVNIFMKRIVGEKCLRTAGGKNAFQAAQDWVRTGPRKEPNMECEQQERMDGTGRRSQDTQEWDLWPIMERWIERNREYYRDGEEGVLGKECTVNIGKSAREIKEEAKKEIEVVRKEIEEEVQQILEELHKSSGGEKMKDIIERVKQGNSSSTSRKNNEKSPREDPDRSSSSKTRSSSPGTQQPGTEGKVGGAVAKHADGSKPADTATPETTRSGASPGSGAAKPVTPKPAAPGGSGGGSTEQSPGQGPGPGQQPPPPAPAGENGTKGTEAQTPKEPVTHDQTDKTTGKETTCTKVTTVSSAGESSPGKNADRIQENLGGTGHSTISISVPITTPECSDKGKDSTTSTSTPKTSIPPEPSAPAGPGADPALTEPAPKTAVEESARTKTTGAVDESTGKVDQHAPDTPSIREPAEPGEKGKPSSTGDTSKSPPLQDAAPTIHKGNDDPPPLNPPKPKPNPNPDQMGSSGTLPDGQVPSSSGEGTEQGGGGGGGGAGSGSSSSSGSGSTGHQNPGSSGPGTAGEHLGAGSPAGGDAPKEDNGSGLTKTEEKTELMNDQSTSWPGRRWEDIKPYTPAMIPAVVGIAVIAFFLWKYFAYLAKRRRKFRTVRDVPSPPLDEEILDHLQRGDLPPPDYGYTMVRDRKRASTSGRGRPRRVHTRTIIELHLEVLNECEATEWENVKEDYLQIVVQEFAQELMRHEDTNNNILGVSTSDQGLSGNHVSFTVDPSTDADGTDACPPHDPDPCSCMDTIQLPTDPCPPNAHDPDPWSCMENIQFATDPCPPNEGNPDPWNCMDTMALATDRFPPNEDNPWSSMETIQLQTDPSASNDDNPDPCKCMETIQLATDPSASTEEDRWHCMETIQLETDQCPPNEDKPDPATHTPTCADPTPDITQKPGQADPVLHIPTCETVTHTTTREDARAKITDIPTCKAVTDRHTCEDPKPEITQPPGSVLNECEATEWENVKEDYLQIVVQEFAQELMRHEDTNNNILGVSTSDQGLSGNHVSFTVDPSTDADGTDACPPHDPDPCSCMDTIQLPTDPCPPNAHDPDPWSCMENIQFATDPCPPNEGNPDPWNCMDTMALATDRFPPNEDNPWSSMETIQLQTDPSASNDDNPDPCKCMETIQLATDPSASTEEDRWHCMETIQLETDQCPPNEDKPDPATHTPTCADPTPDITQKPGQADPVLHIPTCETVTHTTTREDARAKITDIPTCKAVTDRHTCEDPKPEITQPPGSGNAVTDTPTCDHPQPDITDITTSHTTTWLRWIDRNKHLFQACTGQTWFNEIKSDWKQYLREHVPDAASGEHRTAASMDSKKHAWKQWVAKQHDLMNTYSEEQWFQHLLENIEEQTESHNGQAPIVENDLEVEKVMAAEDILKVRDVPRSQLHRQSYMKKPLTALKLWMLLFASVIEECELESSMQQTELYVDALLQKL</sequence>
<feature type="compositionally biased region" description="Polar residues" evidence="2">
    <location>
        <begin position="374"/>
        <end position="383"/>
    </location>
</feature>
<gene>
    <name evidence="4" type="ORF">AK88_05367</name>
</gene>
<name>A0A0D9QDT2_PLAFR</name>
<dbReference type="InterPro" id="IPR024288">
    <property type="entry name" value="SICA_C"/>
</dbReference>